<comment type="caution">
    <text evidence="4">The sequence shown here is derived from an EMBL/GenBank/DDBJ whole genome shotgun (WGS) entry which is preliminary data.</text>
</comment>
<evidence type="ECO:0000313" key="4">
    <source>
        <dbReference type="EMBL" id="KAH1038187.1"/>
    </source>
</evidence>
<dbReference type="GO" id="GO:0003677">
    <property type="term" value="F:DNA binding"/>
    <property type="evidence" value="ECO:0007669"/>
    <property type="project" value="InterPro"/>
</dbReference>
<dbReference type="AlphaFoldDB" id="A0A9D3ZHV1"/>
<dbReference type="Proteomes" id="UP000828251">
    <property type="component" value="Unassembled WGS sequence"/>
</dbReference>
<dbReference type="GO" id="GO:0000786">
    <property type="term" value="C:nucleosome"/>
    <property type="evidence" value="ECO:0007669"/>
    <property type="project" value="InterPro"/>
</dbReference>
<dbReference type="PRINTS" id="PR00622">
    <property type="entry name" value="HISTONEH3"/>
</dbReference>
<reference evidence="4 5" key="1">
    <citation type="journal article" date="2021" name="Plant Biotechnol. J.">
        <title>Multi-omics assisted identification of the key and species-specific regulatory components of drought-tolerant mechanisms in Gossypium stocksii.</title>
        <authorList>
            <person name="Yu D."/>
            <person name="Ke L."/>
            <person name="Zhang D."/>
            <person name="Wu Y."/>
            <person name="Sun Y."/>
            <person name="Mei J."/>
            <person name="Sun J."/>
            <person name="Sun Y."/>
        </authorList>
    </citation>
    <scope>NUCLEOTIDE SEQUENCE [LARGE SCALE GENOMIC DNA]</scope>
    <source>
        <strain evidence="5">cv. E1</strain>
        <tissue evidence="4">Leaf</tissue>
    </source>
</reference>
<protein>
    <recommendedName>
        <fullName evidence="3">Core Histone H2A/H2B/H3 domain-containing protein</fullName>
    </recommendedName>
</protein>
<organism evidence="4 5">
    <name type="scientific">Gossypium stocksii</name>
    <dbReference type="NCBI Taxonomy" id="47602"/>
    <lineage>
        <taxon>Eukaryota</taxon>
        <taxon>Viridiplantae</taxon>
        <taxon>Streptophyta</taxon>
        <taxon>Embryophyta</taxon>
        <taxon>Tracheophyta</taxon>
        <taxon>Spermatophyta</taxon>
        <taxon>Magnoliopsida</taxon>
        <taxon>eudicotyledons</taxon>
        <taxon>Gunneridae</taxon>
        <taxon>Pentapetalae</taxon>
        <taxon>rosids</taxon>
        <taxon>malvids</taxon>
        <taxon>Malvales</taxon>
        <taxon>Malvaceae</taxon>
        <taxon>Malvoideae</taxon>
        <taxon>Gossypium</taxon>
    </lineage>
</organism>
<keyword evidence="5" id="KW-1185">Reference proteome</keyword>
<feature type="domain" description="Core Histone H2A/H2B/H3" evidence="3">
    <location>
        <begin position="49"/>
        <end position="84"/>
    </location>
</feature>
<evidence type="ECO:0000256" key="1">
    <source>
        <dbReference type="ARBA" id="ARBA00010343"/>
    </source>
</evidence>
<dbReference type="OrthoDB" id="1881399at2759"/>
<dbReference type="EMBL" id="JAIQCV010000012">
    <property type="protein sequence ID" value="KAH1038187.1"/>
    <property type="molecule type" value="Genomic_DNA"/>
</dbReference>
<accession>A0A9D3ZHV1</accession>
<dbReference type="Pfam" id="PF00125">
    <property type="entry name" value="Histone"/>
    <property type="match status" value="1"/>
</dbReference>
<dbReference type="GO" id="GO:0046982">
    <property type="term" value="F:protein heterodimerization activity"/>
    <property type="evidence" value="ECO:0007669"/>
    <property type="project" value="InterPro"/>
</dbReference>
<dbReference type="InterPro" id="IPR009072">
    <property type="entry name" value="Histone-fold"/>
</dbReference>
<gene>
    <name evidence="4" type="ORF">J1N35_039930</name>
</gene>
<evidence type="ECO:0000259" key="3">
    <source>
        <dbReference type="Pfam" id="PF00125"/>
    </source>
</evidence>
<dbReference type="InterPro" id="IPR007125">
    <property type="entry name" value="H2A/H2B/H3"/>
</dbReference>
<dbReference type="GO" id="GO:0030527">
    <property type="term" value="F:structural constituent of chromatin"/>
    <property type="evidence" value="ECO:0007669"/>
    <property type="project" value="InterPro"/>
</dbReference>
<evidence type="ECO:0000313" key="5">
    <source>
        <dbReference type="Proteomes" id="UP000828251"/>
    </source>
</evidence>
<proteinExistence type="inferred from homology"/>
<sequence>MFGWMELLFHSAAIRRAIVNLIPSALVIATRKLALTTGGMKKKPHRYRPRTVALREIRKYQKSTKPLIRKLPLQRLIRKLAQNFKIFLCRILLSG</sequence>
<dbReference type="SUPFAM" id="SSF47113">
    <property type="entry name" value="Histone-fold"/>
    <property type="match status" value="1"/>
</dbReference>
<name>A0A9D3ZHV1_9ROSI</name>
<dbReference type="Gene3D" id="1.10.20.10">
    <property type="entry name" value="Histone, subunit A"/>
    <property type="match status" value="1"/>
</dbReference>
<dbReference type="PANTHER" id="PTHR11426">
    <property type="entry name" value="HISTONE H3"/>
    <property type="match status" value="1"/>
</dbReference>
<dbReference type="InterPro" id="IPR000164">
    <property type="entry name" value="Histone_H3/CENP-A"/>
</dbReference>
<keyword evidence="2" id="KW-0007">Acetylation</keyword>
<evidence type="ECO:0000256" key="2">
    <source>
        <dbReference type="ARBA" id="ARBA00022990"/>
    </source>
</evidence>
<comment type="similarity">
    <text evidence="1">Belongs to the histone H3 family.</text>
</comment>